<evidence type="ECO:0000256" key="4">
    <source>
        <dbReference type="ARBA" id="ARBA00022485"/>
    </source>
</evidence>
<protein>
    <submittedName>
        <fullName evidence="12">Radical SAM domain protein</fullName>
    </submittedName>
</protein>
<feature type="domain" description="Radical SAM core" evidence="11">
    <location>
        <begin position="16"/>
        <end position="247"/>
    </location>
</feature>
<dbReference type="InParanoid" id="G0EHI7"/>
<dbReference type="CDD" id="cd01335">
    <property type="entry name" value="Radical_SAM"/>
    <property type="match status" value="1"/>
</dbReference>
<comment type="similarity">
    <text evidence="3">Belongs to the radical SAM superfamily. NifB family.</text>
</comment>
<keyword evidence="13" id="KW-1185">Reference proteome</keyword>
<reference evidence="12 13" key="1">
    <citation type="journal article" date="2011" name="Stand. Genomic Sci.">
        <title>Complete genome sequence of the hyperthermophilic chemolithoautotroph Pyrolobus fumarii type strain (1A).</title>
        <authorList>
            <person name="Anderson I."/>
            <person name="Goker M."/>
            <person name="Nolan M."/>
            <person name="Lucas S."/>
            <person name="Hammon N."/>
            <person name="Deshpande S."/>
            <person name="Cheng J.F."/>
            <person name="Tapia R."/>
            <person name="Han C."/>
            <person name="Goodwin L."/>
            <person name="Pitluck S."/>
            <person name="Huntemann M."/>
            <person name="Liolios K."/>
            <person name="Ivanova N."/>
            <person name="Pagani I."/>
            <person name="Mavromatis K."/>
            <person name="Ovchinikova G."/>
            <person name="Pati A."/>
            <person name="Chen A."/>
            <person name="Palaniappan K."/>
            <person name="Land M."/>
            <person name="Hauser L."/>
            <person name="Brambilla E.M."/>
            <person name="Huber H."/>
            <person name="Yasawong M."/>
            <person name="Rohde M."/>
            <person name="Spring S."/>
            <person name="Abt B."/>
            <person name="Sikorski J."/>
            <person name="Wirth R."/>
            <person name="Detter J.C."/>
            <person name="Woyke T."/>
            <person name="Bristow J."/>
            <person name="Eisen J.A."/>
            <person name="Markowitz V."/>
            <person name="Hugenholtz P."/>
            <person name="Kyrpides N.C."/>
            <person name="Klenk H.P."/>
            <person name="Lapidus A."/>
        </authorList>
    </citation>
    <scope>NUCLEOTIDE SEQUENCE [LARGE SCALE GENOMIC DNA]</scope>
    <source>
        <strain evidence="13">DSM 11204 / 1A</strain>
    </source>
</reference>
<evidence type="ECO:0000313" key="13">
    <source>
        <dbReference type="Proteomes" id="UP000001037"/>
    </source>
</evidence>
<dbReference type="eggNOG" id="arCOG05120">
    <property type="taxonomic scope" value="Archaea"/>
</dbReference>
<dbReference type="EMBL" id="CP002838">
    <property type="protein sequence ID" value="AEM39340.1"/>
    <property type="molecule type" value="Genomic_DNA"/>
</dbReference>
<evidence type="ECO:0000256" key="10">
    <source>
        <dbReference type="ARBA" id="ARBA00023239"/>
    </source>
</evidence>
<evidence type="ECO:0000256" key="2">
    <source>
        <dbReference type="ARBA" id="ARBA00005155"/>
    </source>
</evidence>
<dbReference type="GO" id="GO:0016829">
    <property type="term" value="F:lyase activity"/>
    <property type="evidence" value="ECO:0007669"/>
    <property type="project" value="UniProtKB-KW"/>
</dbReference>
<keyword evidence="10" id="KW-0456">Lyase</keyword>
<evidence type="ECO:0000259" key="11">
    <source>
        <dbReference type="PROSITE" id="PS51918"/>
    </source>
</evidence>
<keyword evidence="9" id="KW-0535">Nitrogen fixation</keyword>
<keyword evidence="5" id="KW-0949">S-adenosyl-L-methionine</keyword>
<dbReference type="STRING" id="694429.Pyrfu_1482"/>
<dbReference type="Pfam" id="PF04055">
    <property type="entry name" value="Radical_SAM"/>
    <property type="match status" value="1"/>
</dbReference>
<proteinExistence type="inferred from homology"/>
<dbReference type="HOGENOM" id="CLU_1080107_0_0_2"/>
<dbReference type="AlphaFoldDB" id="G0EHI7"/>
<dbReference type="PROSITE" id="PS51918">
    <property type="entry name" value="RADICAL_SAM"/>
    <property type="match status" value="1"/>
</dbReference>
<evidence type="ECO:0000256" key="6">
    <source>
        <dbReference type="ARBA" id="ARBA00022723"/>
    </source>
</evidence>
<evidence type="ECO:0000256" key="5">
    <source>
        <dbReference type="ARBA" id="ARBA00022691"/>
    </source>
</evidence>
<gene>
    <name evidence="12" type="ordered locus">Pyrfu_1482</name>
</gene>
<dbReference type="GO" id="GO:0051539">
    <property type="term" value="F:4 iron, 4 sulfur cluster binding"/>
    <property type="evidence" value="ECO:0007669"/>
    <property type="project" value="UniProtKB-KW"/>
</dbReference>
<dbReference type="InterPro" id="IPR013785">
    <property type="entry name" value="Aldolase_TIM"/>
</dbReference>
<dbReference type="InterPro" id="IPR058240">
    <property type="entry name" value="rSAM_sf"/>
</dbReference>
<evidence type="ECO:0000256" key="9">
    <source>
        <dbReference type="ARBA" id="ARBA00023231"/>
    </source>
</evidence>
<dbReference type="InterPro" id="IPR007197">
    <property type="entry name" value="rSAM"/>
</dbReference>
<organism evidence="12 13">
    <name type="scientific">Pyrolobus fumarii (strain DSM 11204 / 1A)</name>
    <dbReference type="NCBI Taxonomy" id="694429"/>
    <lineage>
        <taxon>Archaea</taxon>
        <taxon>Thermoproteota</taxon>
        <taxon>Thermoprotei</taxon>
        <taxon>Desulfurococcales</taxon>
        <taxon>Pyrodictiaceae</taxon>
        <taxon>Pyrolobus</taxon>
    </lineage>
</organism>
<accession>G0EHI7</accession>
<evidence type="ECO:0000256" key="1">
    <source>
        <dbReference type="ARBA" id="ARBA00001966"/>
    </source>
</evidence>
<evidence type="ECO:0000256" key="3">
    <source>
        <dbReference type="ARBA" id="ARBA00006804"/>
    </source>
</evidence>
<dbReference type="PANTHER" id="PTHR43787:SF13">
    <property type="entry name" value="FEMO COFACTOR BIOSYNTHESIS PROTEIN NIFB"/>
    <property type="match status" value="1"/>
</dbReference>
<dbReference type="PANTHER" id="PTHR43787">
    <property type="entry name" value="FEMO COFACTOR BIOSYNTHESIS PROTEIN NIFB-RELATED"/>
    <property type="match status" value="1"/>
</dbReference>
<comment type="cofactor">
    <cofactor evidence="1">
        <name>[4Fe-4S] cluster</name>
        <dbReference type="ChEBI" id="CHEBI:49883"/>
    </cofactor>
</comment>
<dbReference type="SUPFAM" id="SSF102114">
    <property type="entry name" value="Radical SAM enzymes"/>
    <property type="match status" value="1"/>
</dbReference>
<sequence>MKLTTHGDKRRYYRFRVDRWYGGVATADVIGCNFRCVFCWSRSRDPNTPGKLTRPEEVAEKLYELCMRRRVRQVRVSGAEPTIAWFEHMLKAAKIIVSDYKLHFILETNGVLIGLDRRLARSIADLASMGSIEVRVSIKGAKPETFERITLVDRRYWYVQVEALRTLIEEGLKPGDEVYPALMMSFDRDEDIRKFIRMLSEIHPALVENLDPEYVILYPHVRERLRRVGIKPLRFFKPGEPLPEWMI</sequence>
<evidence type="ECO:0000313" key="12">
    <source>
        <dbReference type="EMBL" id="AEM39340.1"/>
    </source>
</evidence>
<evidence type="ECO:0000256" key="8">
    <source>
        <dbReference type="ARBA" id="ARBA00023014"/>
    </source>
</evidence>
<dbReference type="KEGG" id="pfm:Pyrfu_1482"/>
<dbReference type="Gene3D" id="3.20.20.70">
    <property type="entry name" value="Aldolase class I"/>
    <property type="match status" value="1"/>
</dbReference>
<evidence type="ECO:0000256" key="7">
    <source>
        <dbReference type="ARBA" id="ARBA00023004"/>
    </source>
</evidence>
<dbReference type="GO" id="GO:0046872">
    <property type="term" value="F:metal ion binding"/>
    <property type="evidence" value="ECO:0007669"/>
    <property type="project" value="UniProtKB-KW"/>
</dbReference>
<dbReference type="RefSeq" id="WP_014027017.1">
    <property type="nucleotide sequence ID" value="NC_015931.1"/>
</dbReference>
<comment type="pathway">
    <text evidence="2">Cofactor biosynthesis; Fe-Mo cofactor biosynthesis.</text>
</comment>
<keyword evidence="8" id="KW-0411">Iron-sulfur</keyword>
<keyword evidence="7" id="KW-0408">Iron</keyword>
<keyword evidence="6" id="KW-0479">Metal-binding</keyword>
<keyword evidence="4" id="KW-0004">4Fe-4S</keyword>
<dbReference type="GeneID" id="11138669"/>
<dbReference type="SFLD" id="SFLDS00029">
    <property type="entry name" value="Radical_SAM"/>
    <property type="match status" value="1"/>
</dbReference>
<dbReference type="Proteomes" id="UP000001037">
    <property type="component" value="Chromosome"/>
</dbReference>
<name>G0EHI7_PYRF1</name>